<gene>
    <name evidence="1" type="ORF">FAVT5_3061</name>
</gene>
<dbReference type="Proteomes" id="UP000501793">
    <property type="component" value="Chromosome"/>
</dbReference>
<sequence>MSRRSSPQEELLGRAFRRCPHEEPLRRLQTEPLGRLPGQAPGCAWPTTSVVERGAGELASGLAYRGVARCRAGKKARRRRYLAVDGKIPVSPGDEVDVALHRVTQEGKGVGRISAVGSLGQADRGGFTLFVRGGLPGERVRARVNRVARGYAEADMVAVVKESADRVRPLCPVFGACGGCQFQHGAYGWQLSVKRARVGETLERIGRFRTVLEEGEDSGVGGTARGQMGAGRRRETRGRRGGGPCARLARVGSSGRPRDHPPDRRDGIPLALSQ</sequence>
<keyword evidence="2" id="KW-1185">Reference proteome</keyword>
<organism evidence="1 2">
    <name type="scientific">Kyrpidia spormannii</name>
    <dbReference type="NCBI Taxonomy" id="2055160"/>
    <lineage>
        <taxon>Bacteria</taxon>
        <taxon>Bacillati</taxon>
        <taxon>Bacillota</taxon>
        <taxon>Bacilli</taxon>
        <taxon>Bacillales</taxon>
        <taxon>Alicyclobacillaceae</taxon>
        <taxon>Kyrpidia</taxon>
    </lineage>
</organism>
<proteinExistence type="predicted"/>
<reference evidence="1" key="1">
    <citation type="submission" date="2020-04" db="EMBL/GenBank/DDBJ databases">
        <authorList>
            <person name="Hogendoorn C."/>
        </authorList>
    </citation>
    <scope>NUCLEOTIDE SEQUENCE</scope>
    <source>
        <strain evidence="1">FAVT5</strain>
    </source>
</reference>
<accession>A0ACA8ZCB5</accession>
<evidence type="ECO:0000313" key="2">
    <source>
        <dbReference type="Proteomes" id="UP000501793"/>
    </source>
</evidence>
<dbReference type="EMBL" id="LR792684">
    <property type="protein sequence ID" value="CAB3394796.1"/>
    <property type="molecule type" value="Genomic_DNA"/>
</dbReference>
<evidence type="ECO:0000313" key="1">
    <source>
        <dbReference type="EMBL" id="CAB3394796.1"/>
    </source>
</evidence>
<name>A0ACA8ZCB5_9BACL</name>
<protein>
    <submittedName>
        <fullName evidence="1">Uncharacterized protein</fullName>
    </submittedName>
</protein>